<comment type="caution">
    <text evidence="1">The sequence shown here is derived from an EMBL/GenBank/DDBJ whole genome shotgun (WGS) entry which is preliminary data.</text>
</comment>
<sequence length="61" mass="6807">MNASILWFGFSAQRISVLILQGEEINYCMVTLGDWKDTKAKKCPKHKCSDMKVIPCATVSA</sequence>
<reference evidence="1 2" key="1">
    <citation type="journal article" date="2018" name="Sci. Rep.">
        <title>Comparative analysis of the Pocillopora damicornis genome highlights role of immune system in coral evolution.</title>
        <authorList>
            <person name="Cunning R."/>
            <person name="Bay R.A."/>
            <person name="Gillette P."/>
            <person name="Baker A.C."/>
            <person name="Traylor-Knowles N."/>
        </authorList>
    </citation>
    <scope>NUCLEOTIDE SEQUENCE [LARGE SCALE GENOMIC DNA]</scope>
    <source>
        <strain evidence="1">RSMAS</strain>
        <tissue evidence="1">Whole animal</tissue>
    </source>
</reference>
<gene>
    <name evidence="1" type="ORF">pdam_00024194</name>
</gene>
<accession>A0A3M6T5Y9</accession>
<dbReference type="Proteomes" id="UP000275408">
    <property type="component" value="Unassembled WGS sequence"/>
</dbReference>
<dbReference type="AlphaFoldDB" id="A0A3M6T5Y9"/>
<feature type="non-terminal residue" evidence="1">
    <location>
        <position position="61"/>
    </location>
</feature>
<protein>
    <submittedName>
        <fullName evidence="1">Uncharacterized protein</fullName>
    </submittedName>
</protein>
<organism evidence="1 2">
    <name type="scientific">Pocillopora damicornis</name>
    <name type="common">Cauliflower coral</name>
    <name type="synonym">Millepora damicornis</name>
    <dbReference type="NCBI Taxonomy" id="46731"/>
    <lineage>
        <taxon>Eukaryota</taxon>
        <taxon>Metazoa</taxon>
        <taxon>Cnidaria</taxon>
        <taxon>Anthozoa</taxon>
        <taxon>Hexacorallia</taxon>
        <taxon>Scleractinia</taxon>
        <taxon>Astrocoeniina</taxon>
        <taxon>Pocilloporidae</taxon>
        <taxon>Pocillopora</taxon>
    </lineage>
</organism>
<evidence type="ECO:0000313" key="2">
    <source>
        <dbReference type="Proteomes" id="UP000275408"/>
    </source>
</evidence>
<name>A0A3M6T5Y9_POCDA</name>
<dbReference type="EMBL" id="RCHS01004246">
    <property type="protein sequence ID" value="RMX36718.1"/>
    <property type="molecule type" value="Genomic_DNA"/>
</dbReference>
<evidence type="ECO:0000313" key="1">
    <source>
        <dbReference type="EMBL" id="RMX36718.1"/>
    </source>
</evidence>
<keyword evidence="2" id="KW-1185">Reference proteome</keyword>
<proteinExistence type="predicted"/>